<organism evidence="1">
    <name type="scientific">Anguilla anguilla</name>
    <name type="common">European freshwater eel</name>
    <name type="synonym">Muraena anguilla</name>
    <dbReference type="NCBI Taxonomy" id="7936"/>
    <lineage>
        <taxon>Eukaryota</taxon>
        <taxon>Metazoa</taxon>
        <taxon>Chordata</taxon>
        <taxon>Craniata</taxon>
        <taxon>Vertebrata</taxon>
        <taxon>Euteleostomi</taxon>
        <taxon>Actinopterygii</taxon>
        <taxon>Neopterygii</taxon>
        <taxon>Teleostei</taxon>
        <taxon>Anguilliformes</taxon>
        <taxon>Anguillidae</taxon>
        <taxon>Anguilla</taxon>
    </lineage>
</organism>
<dbReference type="EMBL" id="GBXM01057107">
    <property type="protein sequence ID" value="JAH51470.1"/>
    <property type="molecule type" value="Transcribed_RNA"/>
</dbReference>
<protein>
    <submittedName>
        <fullName evidence="1">Uncharacterized protein</fullName>
    </submittedName>
</protein>
<reference evidence="1" key="2">
    <citation type="journal article" date="2015" name="Fish Shellfish Immunol.">
        <title>Early steps in the European eel (Anguilla anguilla)-Vibrio vulnificus interaction in the gills: Role of the RtxA13 toxin.</title>
        <authorList>
            <person name="Callol A."/>
            <person name="Pajuelo D."/>
            <person name="Ebbesson L."/>
            <person name="Teles M."/>
            <person name="MacKenzie S."/>
            <person name="Amaro C."/>
        </authorList>
    </citation>
    <scope>NUCLEOTIDE SEQUENCE</scope>
</reference>
<dbReference type="AlphaFoldDB" id="A0A0E9TEZ1"/>
<reference evidence="1" key="1">
    <citation type="submission" date="2014-11" db="EMBL/GenBank/DDBJ databases">
        <authorList>
            <person name="Amaro Gonzalez C."/>
        </authorList>
    </citation>
    <scope>NUCLEOTIDE SEQUENCE</scope>
</reference>
<proteinExistence type="predicted"/>
<evidence type="ECO:0000313" key="1">
    <source>
        <dbReference type="EMBL" id="JAH51470.1"/>
    </source>
</evidence>
<accession>A0A0E9TEZ1</accession>
<sequence>MTRFIKSVSFCNTSMEPKTTLSTSQIFHVLLHHL</sequence>
<name>A0A0E9TEZ1_ANGAN</name>